<dbReference type="PANTHER" id="PTHR43065">
    <property type="entry name" value="SENSOR HISTIDINE KINASE"/>
    <property type="match status" value="1"/>
</dbReference>
<keyword evidence="4" id="KW-0808">Transferase</keyword>
<proteinExistence type="predicted"/>
<dbReference type="SUPFAM" id="SSF55785">
    <property type="entry name" value="PYP-like sensor domain (PAS domain)"/>
    <property type="match status" value="1"/>
</dbReference>
<protein>
    <recommendedName>
        <fullName evidence="2">histidine kinase</fullName>
        <ecNumber evidence="2">2.7.13.3</ecNumber>
    </recommendedName>
</protein>
<evidence type="ECO:0000313" key="11">
    <source>
        <dbReference type="EMBL" id="GEN62137.1"/>
    </source>
</evidence>
<evidence type="ECO:0000259" key="10">
    <source>
        <dbReference type="PROSITE" id="PS50109"/>
    </source>
</evidence>
<organism evidence="11 12">
    <name type="scientific">Acetobacter oeni</name>
    <dbReference type="NCBI Taxonomy" id="304077"/>
    <lineage>
        <taxon>Bacteria</taxon>
        <taxon>Pseudomonadati</taxon>
        <taxon>Pseudomonadota</taxon>
        <taxon>Alphaproteobacteria</taxon>
        <taxon>Acetobacterales</taxon>
        <taxon>Acetobacteraceae</taxon>
        <taxon>Acetobacter</taxon>
    </lineage>
</organism>
<dbReference type="InterPro" id="IPR003661">
    <property type="entry name" value="HisK_dim/P_dom"/>
</dbReference>
<keyword evidence="3" id="KW-0597">Phosphoprotein</keyword>
<name>A0A511XGQ8_9PROT</name>
<dbReference type="GO" id="GO:0000155">
    <property type="term" value="F:phosphorelay sensor kinase activity"/>
    <property type="evidence" value="ECO:0007669"/>
    <property type="project" value="InterPro"/>
</dbReference>
<comment type="caution">
    <text evidence="11">The sequence shown here is derived from an EMBL/GenBank/DDBJ whole genome shotgun (WGS) entry which is preliminary data.</text>
</comment>
<keyword evidence="8" id="KW-0902">Two-component regulatory system</keyword>
<evidence type="ECO:0000256" key="6">
    <source>
        <dbReference type="ARBA" id="ARBA00022777"/>
    </source>
</evidence>
<dbReference type="InterPro" id="IPR004358">
    <property type="entry name" value="Sig_transdc_His_kin-like_C"/>
</dbReference>
<evidence type="ECO:0000256" key="1">
    <source>
        <dbReference type="ARBA" id="ARBA00000085"/>
    </source>
</evidence>
<dbReference type="PROSITE" id="PS50109">
    <property type="entry name" value="HIS_KIN"/>
    <property type="match status" value="1"/>
</dbReference>
<dbReference type="PANTHER" id="PTHR43065:SF10">
    <property type="entry name" value="PEROXIDE STRESS-ACTIVATED HISTIDINE KINASE MAK3"/>
    <property type="match status" value="1"/>
</dbReference>
<dbReference type="SUPFAM" id="SSF47384">
    <property type="entry name" value="Homodimeric domain of signal transducing histidine kinase"/>
    <property type="match status" value="1"/>
</dbReference>
<feature type="compositionally biased region" description="Basic and acidic residues" evidence="9">
    <location>
        <begin position="1"/>
        <end position="19"/>
    </location>
</feature>
<dbReference type="InterPro" id="IPR036890">
    <property type="entry name" value="HATPase_C_sf"/>
</dbReference>
<dbReference type="InterPro" id="IPR000014">
    <property type="entry name" value="PAS"/>
</dbReference>
<evidence type="ECO:0000256" key="2">
    <source>
        <dbReference type="ARBA" id="ARBA00012438"/>
    </source>
</evidence>
<dbReference type="CDD" id="cd00130">
    <property type="entry name" value="PAS"/>
    <property type="match status" value="1"/>
</dbReference>
<sequence>MIAMPRRSDTRPSDSEFRTNLRLQSAKHGREDYQEPIPDSLLLLDCLPAPVMLIGAHDAILFVNSAAEDFFSRSRVQLRHDTLTGLVPSDHPLFLLLRQVRETGGTVTEHGLILSTPRFHHEGICVQGSDVPDHPGQVLLAFQDASAARVLDRQLAFRSAARSVSGMAAILAHEVKNPLSGIRGAAQLLEGSVNEPDRELAVLIRDEADRIRALVERMEMFSEKPVGRRPVNIHRVLEHVRTLAANGVATGIPIIEDYDPSLPPVWGNRDELVQVLLNLVKNAAEAIKGSEQPGTITLTTAYRQGIRLAGSGSGQRRHLPLLVTIRDTGPGISETIRPHLFEPFLTTKASGSGLGLALAGKIINDHGGIIEVESRPGCTEISLHLPVVSEDTGHVA</sequence>
<dbReference type="InterPro" id="IPR036097">
    <property type="entry name" value="HisK_dim/P_sf"/>
</dbReference>
<evidence type="ECO:0000256" key="7">
    <source>
        <dbReference type="ARBA" id="ARBA00022840"/>
    </source>
</evidence>
<dbReference type="GO" id="GO:0005524">
    <property type="term" value="F:ATP binding"/>
    <property type="evidence" value="ECO:0007669"/>
    <property type="project" value="UniProtKB-KW"/>
</dbReference>
<dbReference type="PRINTS" id="PR00344">
    <property type="entry name" value="BCTRLSENSOR"/>
</dbReference>
<evidence type="ECO:0000256" key="5">
    <source>
        <dbReference type="ARBA" id="ARBA00022741"/>
    </source>
</evidence>
<evidence type="ECO:0000256" key="3">
    <source>
        <dbReference type="ARBA" id="ARBA00022553"/>
    </source>
</evidence>
<evidence type="ECO:0000256" key="4">
    <source>
        <dbReference type="ARBA" id="ARBA00022679"/>
    </source>
</evidence>
<dbReference type="InterPro" id="IPR035965">
    <property type="entry name" value="PAS-like_dom_sf"/>
</dbReference>
<dbReference type="SMART" id="SM00091">
    <property type="entry name" value="PAS"/>
    <property type="match status" value="1"/>
</dbReference>
<dbReference type="SMART" id="SM00388">
    <property type="entry name" value="HisKA"/>
    <property type="match status" value="1"/>
</dbReference>
<dbReference type="SUPFAM" id="SSF55874">
    <property type="entry name" value="ATPase domain of HSP90 chaperone/DNA topoisomerase II/histidine kinase"/>
    <property type="match status" value="1"/>
</dbReference>
<dbReference type="Gene3D" id="3.30.450.20">
    <property type="entry name" value="PAS domain"/>
    <property type="match status" value="1"/>
</dbReference>
<dbReference type="CDD" id="cd00082">
    <property type="entry name" value="HisKA"/>
    <property type="match status" value="1"/>
</dbReference>
<dbReference type="EC" id="2.7.13.3" evidence="2"/>
<dbReference type="InterPro" id="IPR005467">
    <property type="entry name" value="His_kinase_dom"/>
</dbReference>
<dbReference type="AlphaFoldDB" id="A0A511XGQ8"/>
<evidence type="ECO:0000256" key="8">
    <source>
        <dbReference type="ARBA" id="ARBA00023012"/>
    </source>
</evidence>
<dbReference type="InterPro" id="IPR003594">
    <property type="entry name" value="HATPase_dom"/>
</dbReference>
<reference evidence="11 12" key="1">
    <citation type="submission" date="2019-07" db="EMBL/GenBank/DDBJ databases">
        <title>Whole genome shotgun sequence of Acetobacter oeni NBRC 105207.</title>
        <authorList>
            <person name="Hosoyama A."/>
            <person name="Uohara A."/>
            <person name="Ohji S."/>
            <person name="Ichikawa N."/>
        </authorList>
    </citation>
    <scope>NUCLEOTIDE SEQUENCE [LARGE SCALE GENOMIC DNA]</scope>
    <source>
        <strain evidence="11 12">NBRC 105207</strain>
    </source>
</reference>
<dbReference type="Proteomes" id="UP000321746">
    <property type="component" value="Unassembled WGS sequence"/>
</dbReference>
<keyword evidence="12" id="KW-1185">Reference proteome</keyword>
<dbReference type="Gene3D" id="3.30.565.10">
    <property type="entry name" value="Histidine kinase-like ATPase, C-terminal domain"/>
    <property type="match status" value="1"/>
</dbReference>
<dbReference type="Pfam" id="PF00512">
    <property type="entry name" value="HisKA"/>
    <property type="match status" value="1"/>
</dbReference>
<gene>
    <name evidence="11" type="ORF">AOE01nite_03610</name>
</gene>
<comment type="catalytic activity">
    <reaction evidence="1">
        <text>ATP + protein L-histidine = ADP + protein N-phospho-L-histidine.</text>
        <dbReference type="EC" id="2.7.13.3"/>
    </reaction>
</comment>
<dbReference type="SMART" id="SM00387">
    <property type="entry name" value="HATPase_c"/>
    <property type="match status" value="1"/>
</dbReference>
<dbReference type="Pfam" id="PF02518">
    <property type="entry name" value="HATPase_c"/>
    <property type="match status" value="1"/>
</dbReference>
<feature type="region of interest" description="Disordered" evidence="9">
    <location>
        <begin position="1"/>
        <end position="32"/>
    </location>
</feature>
<keyword evidence="6 11" id="KW-0418">Kinase</keyword>
<keyword evidence="5" id="KW-0547">Nucleotide-binding</keyword>
<evidence type="ECO:0000313" key="12">
    <source>
        <dbReference type="Proteomes" id="UP000321746"/>
    </source>
</evidence>
<accession>A0A511XGQ8</accession>
<evidence type="ECO:0000256" key="9">
    <source>
        <dbReference type="SAM" id="MobiDB-lite"/>
    </source>
</evidence>
<dbReference type="Gene3D" id="1.10.287.130">
    <property type="match status" value="1"/>
</dbReference>
<keyword evidence="7" id="KW-0067">ATP-binding</keyword>
<feature type="domain" description="Histidine kinase" evidence="10">
    <location>
        <begin position="170"/>
        <end position="389"/>
    </location>
</feature>
<dbReference type="EMBL" id="BJYG01000002">
    <property type="protein sequence ID" value="GEN62137.1"/>
    <property type="molecule type" value="Genomic_DNA"/>
</dbReference>